<keyword evidence="3" id="KW-1185">Reference proteome</keyword>
<evidence type="ECO:0000313" key="3">
    <source>
        <dbReference type="Proteomes" id="UP000619355"/>
    </source>
</evidence>
<sequence length="162" mass="17538">MGNPEGVERWPRPRPWCVYQKHDRGVGVAKSGVLPSRVFLSASATGGWGSVVGGYDARVRRQVPGGPQPPLAFSEYVPITTAVTLRRARPVDRNGPIPEAVFSQLGSKARGSGKTPARPVDTRNPRRTMLDIPSRVRVHVETLLAAQNDMGVCDASEQYAPV</sequence>
<reference evidence="3" key="1">
    <citation type="journal article" date="2019" name="Int. J. Syst. Evol. Microbiol.">
        <title>The Global Catalogue of Microorganisms (GCM) 10K type strain sequencing project: providing services to taxonomists for standard genome sequencing and annotation.</title>
        <authorList>
            <consortium name="The Broad Institute Genomics Platform"/>
            <consortium name="The Broad Institute Genome Sequencing Center for Infectious Disease"/>
            <person name="Wu L."/>
            <person name="Ma J."/>
        </authorList>
    </citation>
    <scope>NUCLEOTIDE SEQUENCE [LARGE SCALE GENOMIC DNA]</scope>
    <source>
        <strain evidence="3">JCM 4253</strain>
    </source>
</reference>
<proteinExistence type="predicted"/>
<evidence type="ECO:0000256" key="1">
    <source>
        <dbReference type="SAM" id="MobiDB-lite"/>
    </source>
</evidence>
<comment type="caution">
    <text evidence="2">The sequence shown here is derived from an EMBL/GenBank/DDBJ whole genome shotgun (WGS) entry which is preliminary data.</text>
</comment>
<accession>A0A919KDY6</accession>
<protein>
    <submittedName>
        <fullName evidence="2">Uncharacterized protein</fullName>
    </submittedName>
</protein>
<organism evidence="2 3">
    <name type="scientific">Streptomyces capoamus</name>
    <dbReference type="NCBI Taxonomy" id="68183"/>
    <lineage>
        <taxon>Bacteria</taxon>
        <taxon>Bacillati</taxon>
        <taxon>Actinomycetota</taxon>
        <taxon>Actinomycetes</taxon>
        <taxon>Kitasatosporales</taxon>
        <taxon>Streptomycetaceae</taxon>
        <taxon>Streptomyces</taxon>
    </lineage>
</organism>
<name>A0A919KDY6_9ACTN</name>
<dbReference type="Proteomes" id="UP000619355">
    <property type="component" value="Unassembled WGS sequence"/>
</dbReference>
<dbReference type="AlphaFoldDB" id="A0A919KDY6"/>
<dbReference type="EMBL" id="BNBF01000019">
    <property type="protein sequence ID" value="GHG64206.1"/>
    <property type="molecule type" value="Genomic_DNA"/>
</dbReference>
<evidence type="ECO:0000313" key="2">
    <source>
        <dbReference type="EMBL" id="GHG64206.1"/>
    </source>
</evidence>
<gene>
    <name evidence="2" type="ORF">GCM10018980_55320</name>
</gene>
<feature type="region of interest" description="Disordered" evidence="1">
    <location>
        <begin position="107"/>
        <end position="127"/>
    </location>
</feature>